<keyword evidence="8 11" id="KW-0472">Membrane</keyword>
<evidence type="ECO:0000256" key="10">
    <source>
        <dbReference type="SAM" id="MobiDB-lite"/>
    </source>
</evidence>
<dbReference type="PANTHER" id="PTHR39157">
    <property type="entry name" value="INTEGRAL MEMBRANE PROTEIN-RELATED"/>
    <property type="match status" value="1"/>
</dbReference>
<dbReference type="CDD" id="cd03467">
    <property type="entry name" value="Rieske"/>
    <property type="match status" value="1"/>
</dbReference>
<dbReference type="GO" id="GO:0016705">
    <property type="term" value="F:oxidoreductase activity, acting on paired donors, with incorporation or reduction of molecular oxygen"/>
    <property type="evidence" value="ECO:0007669"/>
    <property type="project" value="UniProtKB-ARBA"/>
</dbReference>
<evidence type="ECO:0000256" key="8">
    <source>
        <dbReference type="ARBA" id="ARBA00023136"/>
    </source>
</evidence>
<dbReference type="Gene3D" id="2.102.10.10">
    <property type="entry name" value="Rieske [2Fe-2S] iron-sulphur domain"/>
    <property type="match status" value="1"/>
</dbReference>
<evidence type="ECO:0000256" key="1">
    <source>
        <dbReference type="ARBA" id="ARBA00004141"/>
    </source>
</evidence>
<dbReference type="Pfam" id="PF00355">
    <property type="entry name" value="Rieske"/>
    <property type="match status" value="1"/>
</dbReference>
<dbReference type="SUPFAM" id="SSF50022">
    <property type="entry name" value="ISP domain"/>
    <property type="match status" value="1"/>
</dbReference>
<dbReference type="PROSITE" id="PS51296">
    <property type="entry name" value="RIESKE"/>
    <property type="match status" value="1"/>
</dbReference>
<keyword evidence="7" id="KW-0411">Iron-sulfur</keyword>
<dbReference type="STRING" id="235985.SAMN05414137_103454"/>
<feature type="domain" description="Rieske" evidence="12">
    <location>
        <begin position="222"/>
        <end position="318"/>
    </location>
</feature>
<dbReference type="PANTHER" id="PTHR39157:SF1">
    <property type="entry name" value="DOXX FAMILY PROTEIN"/>
    <property type="match status" value="1"/>
</dbReference>
<evidence type="ECO:0000256" key="7">
    <source>
        <dbReference type="ARBA" id="ARBA00023014"/>
    </source>
</evidence>
<reference evidence="14" key="1">
    <citation type="submission" date="2016-10" db="EMBL/GenBank/DDBJ databases">
        <authorList>
            <person name="Varghese N."/>
        </authorList>
    </citation>
    <scope>NUCLEOTIDE SEQUENCE [LARGE SCALE GENOMIC DNA]</scope>
    <source>
        <strain evidence="14">DSM 45096 / BCRC 16803 / CGMCC 4.1857 / CIP 109030 / JCM 12277 / KCTC 19219 / NBRC 100920 / 33214</strain>
    </source>
</reference>
<dbReference type="InterPro" id="IPR036922">
    <property type="entry name" value="Rieske_2Fe-2S_sf"/>
</dbReference>
<comment type="subcellular location">
    <subcellularLocation>
        <location evidence="1">Membrane</location>
        <topology evidence="1">Multi-pass membrane protein</topology>
    </subcellularLocation>
</comment>
<dbReference type="GO" id="GO:0004497">
    <property type="term" value="F:monooxygenase activity"/>
    <property type="evidence" value="ECO:0007669"/>
    <property type="project" value="UniProtKB-ARBA"/>
</dbReference>
<dbReference type="EMBL" id="FOAZ01000003">
    <property type="protein sequence ID" value="SEK77998.1"/>
    <property type="molecule type" value="Genomic_DNA"/>
</dbReference>
<name>A0A1H7JTJ1_STRJI</name>
<dbReference type="AlphaFoldDB" id="A0A1H7JTJ1"/>
<dbReference type="InterPro" id="IPR005805">
    <property type="entry name" value="Rieske_Fe-S_prot_C"/>
</dbReference>
<dbReference type="Pfam" id="PF07681">
    <property type="entry name" value="DoxX"/>
    <property type="match status" value="1"/>
</dbReference>
<evidence type="ECO:0000313" key="13">
    <source>
        <dbReference type="EMBL" id="SEK77998.1"/>
    </source>
</evidence>
<dbReference type="PRINTS" id="PR00162">
    <property type="entry name" value="RIESKE"/>
</dbReference>
<feature type="transmembrane region" description="Helical" evidence="11">
    <location>
        <begin position="96"/>
        <end position="117"/>
    </location>
</feature>
<evidence type="ECO:0000313" key="14">
    <source>
        <dbReference type="Proteomes" id="UP000183015"/>
    </source>
</evidence>
<feature type="transmembrane region" description="Helical" evidence="11">
    <location>
        <begin position="129"/>
        <end position="154"/>
    </location>
</feature>
<evidence type="ECO:0000256" key="9">
    <source>
        <dbReference type="ARBA" id="ARBA00023157"/>
    </source>
</evidence>
<evidence type="ECO:0000256" key="5">
    <source>
        <dbReference type="ARBA" id="ARBA00022989"/>
    </source>
</evidence>
<keyword evidence="4" id="KW-0479">Metal-binding</keyword>
<dbReference type="eggNOG" id="COG2146">
    <property type="taxonomic scope" value="Bacteria"/>
</dbReference>
<feature type="region of interest" description="Disordered" evidence="10">
    <location>
        <begin position="193"/>
        <end position="218"/>
    </location>
</feature>
<keyword evidence="3" id="KW-0001">2Fe-2S</keyword>
<evidence type="ECO:0000256" key="6">
    <source>
        <dbReference type="ARBA" id="ARBA00023004"/>
    </source>
</evidence>
<keyword evidence="9" id="KW-1015">Disulfide bond</keyword>
<accession>A0A1H7JTJ1</accession>
<evidence type="ECO:0000256" key="4">
    <source>
        <dbReference type="ARBA" id="ARBA00022723"/>
    </source>
</evidence>
<dbReference type="InterPro" id="IPR032808">
    <property type="entry name" value="DoxX"/>
</dbReference>
<evidence type="ECO:0000259" key="12">
    <source>
        <dbReference type="PROSITE" id="PS51296"/>
    </source>
</evidence>
<evidence type="ECO:0000256" key="3">
    <source>
        <dbReference type="ARBA" id="ARBA00022714"/>
    </source>
</evidence>
<dbReference type="Proteomes" id="UP000183015">
    <property type="component" value="Unassembled WGS sequence"/>
</dbReference>
<keyword evidence="14" id="KW-1185">Reference proteome</keyword>
<proteinExistence type="predicted"/>
<organism evidence="13 14">
    <name type="scientific">Streptacidiphilus jiangxiensis</name>
    <dbReference type="NCBI Taxonomy" id="235985"/>
    <lineage>
        <taxon>Bacteria</taxon>
        <taxon>Bacillati</taxon>
        <taxon>Actinomycetota</taxon>
        <taxon>Actinomycetes</taxon>
        <taxon>Kitasatosporales</taxon>
        <taxon>Streptomycetaceae</taxon>
        <taxon>Streptacidiphilus</taxon>
    </lineage>
</organism>
<protein>
    <submittedName>
        <fullName evidence="13">Thiosulfate dehydrogenase [quinone] large subunit</fullName>
    </submittedName>
</protein>
<dbReference type="InterPro" id="IPR017941">
    <property type="entry name" value="Rieske_2Fe-2S"/>
</dbReference>
<keyword evidence="6" id="KW-0408">Iron</keyword>
<dbReference type="GO" id="GO:0051537">
    <property type="term" value="F:2 iron, 2 sulfur cluster binding"/>
    <property type="evidence" value="ECO:0007669"/>
    <property type="project" value="UniProtKB-KW"/>
</dbReference>
<keyword evidence="2 11" id="KW-0812">Transmembrane</keyword>
<evidence type="ECO:0000256" key="2">
    <source>
        <dbReference type="ARBA" id="ARBA00022692"/>
    </source>
</evidence>
<dbReference type="GO" id="GO:0016020">
    <property type="term" value="C:membrane"/>
    <property type="evidence" value="ECO:0007669"/>
    <property type="project" value="UniProtKB-SubCell"/>
</dbReference>
<feature type="transmembrane region" description="Helical" evidence="11">
    <location>
        <begin position="174"/>
        <end position="192"/>
    </location>
</feature>
<keyword evidence="5 11" id="KW-1133">Transmembrane helix</keyword>
<gene>
    <name evidence="13" type="ORF">SAMN05414137_103454</name>
</gene>
<sequence length="323" mass="32452">MTMTLSTETLRRQALLPLRLFLGVTFCYAGLLKLGDPHYLAGAADPASYLSQLQAALTAHSPAAPLLRLARHAPAATGTALAFGELAVGLGTLLGLFGRVAAAGGAALSLMLFLTVSWRTHPYFLGNDLAYLVAWTPLVLAGTPSVSLDAWLAVRRAAPSVAGGGRRRALLETGTAVLAVAGGGLLAGALTARSRRPTPSPVAQSGGRPTGGSGDAAGASTGVSVAAAKVPVGGAVQLSAPGTGDPIFVVQPKPGVFCAFSGACTHAGCTVLPPKEGAFVCPCHDSAFDVATGAVLRGPATEALPRYAVTRSGATLRVAEKPE</sequence>
<evidence type="ECO:0000256" key="11">
    <source>
        <dbReference type="SAM" id="Phobius"/>
    </source>
</evidence>
<dbReference type="GO" id="GO:0046872">
    <property type="term" value="F:metal ion binding"/>
    <property type="evidence" value="ECO:0007669"/>
    <property type="project" value="UniProtKB-KW"/>
</dbReference>